<feature type="coiled-coil region" evidence="1">
    <location>
        <begin position="30"/>
        <end position="64"/>
    </location>
</feature>
<organism evidence="2 3">
    <name type="scientific">Abrus precatorius</name>
    <name type="common">Indian licorice</name>
    <name type="synonym">Glycine abrus</name>
    <dbReference type="NCBI Taxonomy" id="3816"/>
    <lineage>
        <taxon>Eukaryota</taxon>
        <taxon>Viridiplantae</taxon>
        <taxon>Streptophyta</taxon>
        <taxon>Embryophyta</taxon>
        <taxon>Tracheophyta</taxon>
        <taxon>Spermatophyta</taxon>
        <taxon>Magnoliopsida</taxon>
        <taxon>eudicotyledons</taxon>
        <taxon>Gunneridae</taxon>
        <taxon>Pentapetalae</taxon>
        <taxon>rosids</taxon>
        <taxon>fabids</taxon>
        <taxon>Fabales</taxon>
        <taxon>Fabaceae</taxon>
        <taxon>Papilionoideae</taxon>
        <taxon>50 kb inversion clade</taxon>
        <taxon>NPAAA clade</taxon>
        <taxon>indigoferoid/millettioid clade</taxon>
        <taxon>Abreae</taxon>
        <taxon>Abrus</taxon>
    </lineage>
</organism>
<evidence type="ECO:0000313" key="3">
    <source>
        <dbReference type="RefSeq" id="XP_027335984.1"/>
    </source>
</evidence>
<sequence>MGGRESDPQKQLLNLIRNFAAEKSQGERRVVTLRKQIEKLTWELSEANSELENAKRCKELVEQDLKGFEVQLFLSEASAQTLEARVSLIQDQISAVGSDLETLKNEEAALRDQFIHNMLRLNAEIRKFHHNIITWEIDAVDCAASKDAPQVIMKENDAEVALKVLESRLLELISQTAKADEEYQAEQKIYKNQHNQSRVTSLTGNKQSSKLEATYSSLGEELQRRCMCPSCHLDNLDSFSELVANQEK</sequence>
<dbReference type="AlphaFoldDB" id="A0A8B8JXB7"/>
<dbReference type="GeneID" id="113849931"/>
<dbReference type="OrthoDB" id="763901at2759"/>
<reference evidence="3" key="2">
    <citation type="submission" date="2025-08" db="UniProtKB">
        <authorList>
            <consortium name="RefSeq"/>
        </authorList>
    </citation>
    <scope>IDENTIFICATION</scope>
    <source>
        <tissue evidence="3">Young leaves</tissue>
    </source>
</reference>
<accession>A0A8B8JXB7</accession>
<protein>
    <submittedName>
        <fullName evidence="3">Uncharacterized protein LOC113849931 isoform X1</fullName>
    </submittedName>
</protein>
<dbReference type="PANTHER" id="PTHR36001:SF2">
    <property type="entry name" value="CTAGE FAMILY PROTEIN-RELATED"/>
    <property type="match status" value="1"/>
</dbReference>
<reference evidence="2" key="1">
    <citation type="journal article" date="2019" name="Toxins">
        <title>Detection of Abrin-Like and Prepropulchellin-Like Toxin Genes and Transcripts Using Whole Genome Sequencing and Full-Length Transcript Sequencing of Abrus precatorius.</title>
        <authorList>
            <person name="Hovde B.T."/>
            <person name="Daligault H.E."/>
            <person name="Hanschen E.R."/>
            <person name="Kunde Y.A."/>
            <person name="Johnson M.B."/>
            <person name="Starkenburg S.R."/>
            <person name="Johnson S.L."/>
        </authorList>
    </citation>
    <scope>NUCLEOTIDE SEQUENCE [LARGE SCALE GENOMIC DNA]</scope>
</reference>
<dbReference type="PANTHER" id="PTHR36001">
    <property type="entry name" value="CTAGE FAMILY PROTEIN-RELATED"/>
    <property type="match status" value="1"/>
</dbReference>
<evidence type="ECO:0000256" key="1">
    <source>
        <dbReference type="SAM" id="Coils"/>
    </source>
</evidence>
<name>A0A8B8JXB7_ABRPR</name>
<dbReference type="KEGG" id="aprc:113849931"/>
<proteinExistence type="predicted"/>
<dbReference type="Proteomes" id="UP000694853">
    <property type="component" value="Unplaced"/>
</dbReference>
<dbReference type="RefSeq" id="XP_027335984.1">
    <property type="nucleotide sequence ID" value="XM_027480183.1"/>
</dbReference>
<gene>
    <name evidence="3" type="primary">LOC113849931</name>
</gene>
<evidence type="ECO:0000313" key="2">
    <source>
        <dbReference type="Proteomes" id="UP000694853"/>
    </source>
</evidence>
<dbReference type="InterPro" id="IPR053327">
    <property type="entry name" value="KIP"/>
</dbReference>
<keyword evidence="1" id="KW-0175">Coiled coil</keyword>
<keyword evidence="2" id="KW-1185">Reference proteome</keyword>